<protein>
    <recommendedName>
        <fullName evidence="2">CAP N-terminal domain-containing protein</fullName>
    </recommendedName>
</protein>
<dbReference type="GO" id="GO:0019933">
    <property type="term" value="P:cAMP-mediated signaling"/>
    <property type="evidence" value="ECO:0007669"/>
    <property type="project" value="TreeGrafter"/>
</dbReference>
<keyword evidence="4" id="KW-1185">Reference proteome</keyword>
<sequence>MYKRNLSSIDLLAGDPLHELSNPNKHSTNLMRERSLSIESLRSAPYSQHPFAVPGDKSDRRSPDPGRAGFLPKVAHAQNNERFRSSSLSPATMGRRSSRKGSGTSAYTISRNSTGSAIAFPTLKSAQLISPISTPRPVSENRIPGMVEAYDKIIAYTVRTYVHLSGSICPLVLEQANQVRELFITQREFLLASCKNRTPSVIGTGPIQAGRMKEAREYARKHEDSPFSPHLHFISETIGAMGWVVMGNKPCVFIRESYDNGKHHVRAIKKIMSRESSRSSRHSIHADWIKAWQEANDEQEDEEDAEDEVVQQDDEEVGGEELGDEVDEEEEEEEERQQQKLVEFAATAAATIRLSS</sequence>
<gene>
    <name evidence="3" type="ORF">TCAL_17030</name>
</gene>
<evidence type="ECO:0000313" key="3">
    <source>
        <dbReference type="EMBL" id="TRY77217.1"/>
    </source>
</evidence>
<dbReference type="Gene3D" id="1.25.40.330">
    <property type="entry name" value="Adenylate cyclase-associated CAP, N-terminal domain"/>
    <property type="match status" value="1"/>
</dbReference>
<dbReference type="Proteomes" id="UP000318571">
    <property type="component" value="Chromosome 5"/>
</dbReference>
<dbReference type="InterPro" id="IPR036222">
    <property type="entry name" value="CAP_N_sf"/>
</dbReference>
<dbReference type="SUPFAM" id="SSF101278">
    <property type="entry name" value="N-terminal domain of adenylylcyclase associated protein, CAP"/>
    <property type="match status" value="1"/>
</dbReference>
<dbReference type="GO" id="GO:0003779">
    <property type="term" value="F:actin binding"/>
    <property type="evidence" value="ECO:0007669"/>
    <property type="project" value="InterPro"/>
</dbReference>
<dbReference type="PANTHER" id="PTHR10652">
    <property type="entry name" value="ADENYLYL CYCLASE-ASSOCIATED PROTEIN"/>
    <property type="match status" value="1"/>
</dbReference>
<name>A0A553PHT9_TIGCA</name>
<feature type="compositionally biased region" description="Acidic residues" evidence="1">
    <location>
        <begin position="295"/>
        <end position="335"/>
    </location>
</feature>
<dbReference type="GO" id="GO:0008179">
    <property type="term" value="F:adenylate cyclase binding"/>
    <property type="evidence" value="ECO:0007669"/>
    <property type="project" value="TreeGrafter"/>
</dbReference>
<feature type="region of interest" description="Disordered" evidence="1">
    <location>
        <begin position="295"/>
        <end position="342"/>
    </location>
</feature>
<dbReference type="GO" id="GO:0007015">
    <property type="term" value="P:actin filament organization"/>
    <property type="evidence" value="ECO:0007669"/>
    <property type="project" value="TreeGrafter"/>
</dbReference>
<dbReference type="Pfam" id="PF21938">
    <property type="entry name" value="CAP_N"/>
    <property type="match status" value="1"/>
</dbReference>
<dbReference type="AlphaFoldDB" id="A0A553PHT9"/>
<feature type="domain" description="CAP N-terminal" evidence="2">
    <location>
        <begin position="150"/>
        <end position="294"/>
    </location>
</feature>
<feature type="region of interest" description="Disordered" evidence="1">
    <location>
        <begin position="47"/>
        <end position="109"/>
    </location>
</feature>
<dbReference type="InterPro" id="IPR053950">
    <property type="entry name" value="CAP_N"/>
</dbReference>
<dbReference type="STRING" id="6832.A0A553PHT9"/>
<dbReference type="InterPro" id="IPR001837">
    <property type="entry name" value="Adenylate_cyclase-assoc_CAP"/>
</dbReference>
<proteinExistence type="predicted"/>
<dbReference type="PANTHER" id="PTHR10652:SF0">
    <property type="entry name" value="ADENYLYL CYCLASE-ASSOCIATED PROTEIN"/>
    <property type="match status" value="1"/>
</dbReference>
<dbReference type="EMBL" id="VCGU01000004">
    <property type="protein sequence ID" value="TRY77217.1"/>
    <property type="molecule type" value="Genomic_DNA"/>
</dbReference>
<comment type="caution">
    <text evidence="3">The sequence shown here is derived from an EMBL/GenBank/DDBJ whole genome shotgun (WGS) entry which is preliminary data.</text>
</comment>
<evidence type="ECO:0000256" key="1">
    <source>
        <dbReference type="SAM" id="MobiDB-lite"/>
    </source>
</evidence>
<dbReference type="GO" id="GO:0005737">
    <property type="term" value="C:cytoplasm"/>
    <property type="evidence" value="ECO:0007669"/>
    <property type="project" value="TreeGrafter"/>
</dbReference>
<reference evidence="3 4" key="1">
    <citation type="journal article" date="2018" name="Nat. Ecol. Evol.">
        <title>Genomic signatures of mitonuclear coevolution across populations of Tigriopus californicus.</title>
        <authorList>
            <person name="Barreto F.S."/>
            <person name="Watson E.T."/>
            <person name="Lima T.G."/>
            <person name="Willett C.S."/>
            <person name="Edmands S."/>
            <person name="Li W."/>
            <person name="Burton R.S."/>
        </authorList>
    </citation>
    <scope>NUCLEOTIDE SEQUENCE [LARGE SCALE GENOMIC DNA]</scope>
    <source>
        <strain evidence="3 4">San Diego</strain>
    </source>
</reference>
<dbReference type="GO" id="GO:0000902">
    <property type="term" value="P:cell morphogenesis"/>
    <property type="evidence" value="ECO:0007669"/>
    <property type="project" value="TreeGrafter"/>
</dbReference>
<evidence type="ECO:0000259" key="2">
    <source>
        <dbReference type="Pfam" id="PF21938"/>
    </source>
</evidence>
<evidence type="ECO:0000313" key="4">
    <source>
        <dbReference type="Proteomes" id="UP000318571"/>
    </source>
</evidence>
<accession>A0A553PHT9</accession>
<organism evidence="3 4">
    <name type="scientific">Tigriopus californicus</name>
    <name type="common">Marine copepod</name>
    <dbReference type="NCBI Taxonomy" id="6832"/>
    <lineage>
        <taxon>Eukaryota</taxon>
        <taxon>Metazoa</taxon>
        <taxon>Ecdysozoa</taxon>
        <taxon>Arthropoda</taxon>
        <taxon>Crustacea</taxon>
        <taxon>Multicrustacea</taxon>
        <taxon>Hexanauplia</taxon>
        <taxon>Copepoda</taxon>
        <taxon>Harpacticoida</taxon>
        <taxon>Harpacticidae</taxon>
        <taxon>Tigriopus</taxon>
    </lineage>
</organism>